<keyword evidence="3" id="KW-1185">Reference proteome</keyword>
<sequence length="117" mass="12481">MIQQSRANQGGCVFSDLSEDNSNCSPVTAIEGSFAENSFLAKGKLRKFRKPQIPFSSLLGPKCLRLAGIINNSCLVNKQRRSSVSQSVSSESRTQILDSSRSKLVGEGVAESQGDGG</sequence>
<dbReference type="Proteomes" id="UP000265520">
    <property type="component" value="Unassembled WGS sequence"/>
</dbReference>
<comment type="caution">
    <text evidence="2">The sequence shown here is derived from an EMBL/GenBank/DDBJ whole genome shotgun (WGS) entry which is preliminary data.</text>
</comment>
<dbReference type="EMBL" id="LXQA010242146">
    <property type="protein sequence ID" value="MCI37216.1"/>
    <property type="molecule type" value="Genomic_DNA"/>
</dbReference>
<feature type="non-terminal residue" evidence="2">
    <location>
        <position position="117"/>
    </location>
</feature>
<evidence type="ECO:0000256" key="1">
    <source>
        <dbReference type="SAM" id="MobiDB-lite"/>
    </source>
</evidence>
<feature type="compositionally biased region" description="Low complexity" evidence="1">
    <location>
        <begin position="82"/>
        <end position="93"/>
    </location>
</feature>
<evidence type="ECO:0000313" key="2">
    <source>
        <dbReference type="EMBL" id="MCI37216.1"/>
    </source>
</evidence>
<proteinExistence type="predicted"/>
<reference evidence="2 3" key="1">
    <citation type="journal article" date="2018" name="Front. Plant Sci.">
        <title>Red Clover (Trifolium pratense) and Zigzag Clover (T. medium) - A Picture of Genomic Similarities and Differences.</title>
        <authorList>
            <person name="Dluhosova J."/>
            <person name="Istvanek J."/>
            <person name="Nedelnik J."/>
            <person name="Repkova J."/>
        </authorList>
    </citation>
    <scope>NUCLEOTIDE SEQUENCE [LARGE SCALE GENOMIC DNA]</scope>
    <source>
        <strain evidence="3">cv. 10/8</strain>
        <tissue evidence="2">Leaf</tissue>
    </source>
</reference>
<evidence type="ECO:0000313" key="3">
    <source>
        <dbReference type="Proteomes" id="UP000265520"/>
    </source>
</evidence>
<accession>A0A392RNU5</accession>
<name>A0A392RNU5_9FABA</name>
<feature type="region of interest" description="Disordered" evidence="1">
    <location>
        <begin position="80"/>
        <end position="117"/>
    </location>
</feature>
<protein>
    <submittedName>
        <fullName evidence="2">Uncharacterized protein</fullName>
    </submittedName>
</protein>
<dbReference type="AlphaFoldDB" id="A0A392RNU5"/>
<organism evidence="2 3">
    <name type="scientific">Trifolium medium</name>
    <dbReference type="NCBI Taxonomy" id="97028"/>
    <lineage>
        <taxon>Eukaryota</taxon>
        <taxon>Viridiplantae</taxon>
        <taxon>Streptophyta</taxon>
        <taxon>Embryophyta</taxon>
        <taxon>Tracheophyta</taxon>
        <taxon>Spermatophyta</taxon>
        <taxon>Magnoliopsida</taxon>
        <taxon>eudicotyledons</taxon>
        <taxon>Gunneridae</taxon>
        <taxon>Pentapetalae</taxon>
        <taxon>rosids</taxon>
        <taxon>fabids</taxon>
        <taxon>Fabales</taxon>
        <taxon>Fabaceae</taxon>
        <taxon>Papilionoideae</taxon>
        <taxon>50 kb inversion clade</taxon>
        <taxon>NPAAA clade</taxon>
        <taxon>Hologalegina</taxon>
        <taxon>IRL clade</taxon>
        <taxon>Trifolieae</taxon>
        <taxon>Trifolium</taxon>
    </lineage>
</organism>